<dbReference type="Pfam" id="PF25036">
    <property type="entry name" value="VPS13_VAB"/>
    <property type="match status" value="1"/>
</dbReference>
<proteinExistence type="predicted"/>
<dbReference type="Proteomes" id="UP000834106">
    <property type="component" value="Chromosome 3"/>
</dbReference>
<accession>A0AAD2DL88</accession>
<gene>
    <name evidence="2" type="ORF">FPE_LOCUS6202</name>
</gene>
<dbReference type="InterPro" id="IPR026847">
    <property type="entry name" value="VPS13"/>
</dbReference>
<dbReference type="InterPro" id="IPR009543">
    <property type="entry name" value="VPS13_VAB"/>
</dbReference>
<dbReference type="GO" id="GO:0006623">
    <property type="term" value="P:protein targeting to vacuole"/>
    <property type="evidence" value="ECO:0007669"/>
    <property type="project" value="TreeGrafter"/>
</dbReference>
<dbReference type="PANTHER" id="PTHR16166">
    <property type="entry name" value="VACUOLAR PROTEIN SORTING-ASSOCIATED PROTEIN VPS13"/>
    <property type="match status" value="1"/>
</dbReference>
<organism evidence="2 3">
    <name type="scientific">Fraxinus pennsylvanica</name>
    <dbReference type="NCBI Taxonomy" id="56036"/>
    <lineage>
        <taxon>Eukaryota</taxon>
        <taxon>Viridiplantae</taxon>
        <taxon>Streptophyta</taxon>
        <taxon>Embryophyta</taxon>
        <taxon>Tracheophyta</taxon>
        <taxon>Spermatophyta</taxon>
        <taxon>Magnoliopsida</taxon>
        <taxon>eudicotyledons</taxon>
        <taxon>Gunneridae</taxon>
        <taxon>Pentapetalae</taxon>
        <taxon>asterids</taxon>
        <taxon>lamiids</taxon>
        <taxon>Lamiales</taxon>
        <taxon>Oleaceae</taxon>
        <taxon>Oleeae</taxon>
        <taxon>Fraxinus</taxon>
    </lineage>
</organism>
<evidence type="ECO:0000313" key="3">
    <source>
        <dbReference type="Proteomes" id="UP000834106"/>
    </source>
</evidence>
<name>A0AAD2DL88_9LAMI</name>
<protein>
    <recommendedName>
        <fullName evidence="1">Vacuolar protein sorting-associated protein 13 VPS13 adaptor binding domain-containing protein</fullName>
    </recommendedName>
</protein>
<sequence>MMFFNDLIKRRLSTLLQPWLRESPELEFKLGLFRSNATLNNISFKTSALNELVDDPSRICFKEVTVEHLSLQIAPCSSAAFSLRIHGLYITLSLGEEDDEEGVPWRLKPRDTTMEEKNKVLAEIDPEGCALHDAIKRISDIAPNTRTISLLNTILSNCHLQLHDVHVLLQCPGSNGLISCSLYAKELGAGSGFVVNRSFLRGFMSSLFVPSEESSFDVCIDGFEIRVNNGNRTSCVLPSTNMNALIYLKYLLFVSFKFCVPSLELFFSPADISVMLVFYSLLSKESKRARTGLQLWNIASSKIRSLLPTFTSSLLKATKVACLWLRYVHTYQGMLKLVGYPVEDVMKKSTISMSRDKKYTRSVKVQWKLISEIEKELPTEVIALARRMVRSTVASHRSGANCSSKESLINRIFLKLHQVLVLIWATICSLLSIVTRNLSLLNGWPNHSKSSQHFGPACKDSLTQCYMDLNIGEISISVTPENDDQHTISWKAVSDIGFLYQDLLSFHLSIDACFLRYVENVSEKCFVFACGCWKVLSFSILKGSPKRYSKYLKGRGKKKVNDQQTVIWGEPAKMICPSEATGDNLTNDIGGTSIPYLDLLLGKLWLNWKDSCSNSEGYIIPKLQTPWILCEVRSSLTDDSISDLNYGFWNCVMVVGRLNFNLEYSLVASIAVLLSQIQHSLCWDDRSRRNFVSHTPTAITEDPSRDLRSKYSSYYGNIETIIMRMLPQKHIQIGVLIAGPHVQLPLAQDQFYVENEEPGHLIKQATLNLHDIELVFSPNLDSNLASSGACSAGNDREPEYTILKVPDDIDIIGSVNEIYSCQGRILYNAHLKVNGLKAYFEESSESKKYHIFELSPTTIQLQGLRKEHHSFGSTMIALSAASHWMATGFTTLIFMDELYILTKVISGLYYDLSRAFAMLASSDDLSYQEVSRQETFYADSESEETIMARGLTSLMSVNNTCELKSFDIVIHNSRKCYSMENSSRGTGTKLSMCEMPSHGIFISGPKLFMDVSFRGGNMDIIIDLSGFRSMIFRYPAEFEESVHKSEINNLLRSLNFLIEASISHIQLCFFLRTLKKDLPHASLSTAIDEPNSNSNALCMLGHSPMVTNTEQLGDHPVLATIALSEIYVSSCPVKDILAREHKPNKLNASFSVGEEFQTISCDSEGGFLLLEATSATMFAECCKSYYNRIFDLWPSGSSPGRVVPQYSEDKTVLDVRSSMNSRQLQHVTQDHLEEFSLNISHLFLIFVSNDESGRLQELLLEYIHVTGQKPRDIQIHGFSPGTLDDPSPNLISDSLPVLEQKVTVHSVLADTSHSSPSSSQNDIRIGSSGGSLISDFEQKNVHLSSQNYILKEFQSFLAAEWPVSGDQFCPNKLWVGSGSISGFDLTISLTEIKIIISAFECFSEVFIGEKTSKVEQRHWSSDQDSEGSAEEMVADGTIVAIQDVDQHMYIAVEDVESRYGIIGATHYSLVGERSLFRVKYYNARRWKSRVQYFSLISLYAKDNSGESLRLNCRPRQGFVDISSSNDSGCALWAALPYRPDHYGDDVELESFHPLVRSTFHLVNKKNDYAVAFIDGVLEFVCKPGNLFKWKVFCDPSPASNSLLPIRYLGTGSGTNLQYDSNANNTRELRENGNLSGITITIDKISNTKVRVMNTIGVVLYYFDAQRSSWREFLHPLEICSFYTSKFLIPGSDNVLQRVQSHFYARIKEAIVSMNELSLDIILFVIGKLNLAGPYAVRSSVVLANCCKVENQSGLTLLCQFYDNQEVSVSSRQSTTIFLRHLALANQHPEASLFSVQLSQRGFLSTSPIHLSLLEAQKFAWRTRIVSSQDSKSFPGPFIVVEISREIEDGLSISVSPLLKIHNDTDFSLELRFQRPQHKETDSATLVLKAGDVLDDSMAAFGATDLSGGSRKALTSLSVGNFVFSFRPDIATSMKNFKNETVEWSDELKGGKPVSLSGVFDKLSYRVRKAFYVESEKSSLSTAHCALKSEGGHISEIHFLIQSVRKDVPVICPDNFGYAPVNKNLPVALQEQKEIFLLPTIKVSNLLYTEIHVNLTDGDPLATMDHGYSWSCATIPSGSTVNLYANPATIYFTVTLTSFGSSCKPVNSKDWVRKLQKQKSDVYHLDIELDFGSGKYFASLRLSRGHRGVLEAAIFTTYTLENGTDTPLFCFSANQKPVVRYEVEMASNIPPELGLYLPPKSIKSWFMKRHQVCLKLLEEKASEAQLDLDSLSGLAEIDLEVEENFGLKNIMRLGVSLRPSVSKVFSTQLVSLNPRYVLSNESEEAITIRQCYLEDDMEGLIAIDSKERIALRLKGGSGRKRETNVINSLLRKHTKSRDDTLLFIQFRLTETGLGWSGPVCLASFGRFFLKFRRSSECSEGRSETCKQNLYEFAVVNVVEGGPSIILHFQRSPTTNLPYRIENSLRDAPITFYQKGSSEPEILGAGHYVNYVWDDLTLPHTLVVQVDDLHMLCEINLDKVRAWKPLYRTKQNRGLGFHLPVDKKPEDQKRTTYSKLIGMETAKLGYEVYADGVTRVLRICEFSDSQKVDAVFHTGTKMRLRISYFAIHLLGHAKQEMDLGEPANYSPIITTRLDNINWDSMFTDRYKYNQIRVKSLTVDEKWDGAPFAAMLRRHQSENSDSNECILRVIIVLVSSNSHIKQVKYLSIVLQPLDLKLDEETLMKIVPFWRTSLSDSNTPSQQYYFDHFEIHPIKVVGSFLPGDSYSSYSSTQETLRSLLHSVIKVPAIKSMTVELNGVLVTHALITLRELTIKCAQHYSWYAMRAMYIAKGSPLLPPSFTSIFDDLASSSLDVFFDPSSGLPNLPGVTIGTLKLISKFVNDKGFSGTKRYFGDLGKTLKMAGSNIIFAAVTEISDSVLKGAETNGFHGMATGFRHGILKLAMEPSLLGSAFMEGGPDRKIKLDCSPGVDELYIEGYLQAMLDAMYKQEYLRVRVIENQVVLKNLPPNSALIEEITERVKSFLVSKGLLKGESSKALHSLRHIRGENEWRIGPTVLTLCEHLFVSFVIRMLRKQAGKVIANIKWKEKLKVDDAQATVPASSAEEPKVKIVWKWGIGKFVLSGIVAYIDGRLCRNIPNPVARRIVSGFLLSFLDKNDE</sequence>
<dbReference type="EMBL" id="OU503038">
    <property type="protein sequence ID" value="CAI9758772.1"/>
    <property type="molecule type" value="Genomic_DNA"/>
</dbReference>
<keyword evidence="3" id="KW-1185">Reference proteome</keyword>
<feature type="domain" description="Vacuolar protein sorting-associated protein 13 VPS13 adaptor binding" evidence="1">
    <location>
        <begin position="2032"/>
        <end position="2439"/>
    </location>
</feature>
<dbReference type="GO" id="GO:0045053">
    <property type="term" value="P:protein retention in Golgi apparatus"/>
    <property type="evidence" value="ECO:0007669"/>
    <property type="project" value="TreeGrafter"/>
</dbReference>
<dbReference type="PANTHER" id="PTHR16166:SF130">
    <property type="entry name" value="PROTEIN SORTING-ASSOCIATED PROTEIN, PUTATIVE (DUF1162)-RELATED"/>
    <property type="match status" value="1"/>
</dbReference>
<reference evidence="2" key="1">
    <citation type="submission" date="2023-05" db="EMBL/GenBank/DDBJ databases">
        <authorList>
            <person name="Huff M."/>
        </authorList>
    </citation>
    <scope>NUCLEOTIDE SEQUENCE</scope>
</reference>
<evidence type="ECO:0000259" key="1">
    <source>
        <dbReference type="Pfam" id="PF25036"/>
    </source>
</evidence>
<evidence type="ECO:0000313" key="2">
    <source>
        <dbReference type="EMBL" id="CAI9758772.1"/>
    </source>
</evidence>